<feature type="signal peptide" evidence="1">
    <location>
        <begin position="1"/>
        <end position="24"/>
    </location>
</feature>
<dbReference type="Proteomes" id="UP000242287">
    <property type="component" value="Unassembled WGS sequence"/>
</dbReference>
<dbReference type="STRING" id="703135.A0A2A9NJS3"/>
<evidence type="ECO:0000313" key="3">
    <source>
        <dbReference type="EMBL" id="PFH50839.1"/>
    </source>
</evidence>
<sequence>MRVISLIVLGHILISCSSRLGVFARPTARNLPSGITKEDDVLLLDAPGFPDPKDPRRTLAAFQLYVFKKGEPKENKKTNPIVLAVAKLLSLKEDDFNDGKEILKDRSKLFNVKGQEGKTVDIRVPECSGRVSLLATPDKSMPGFIYRNPSIGNCGHGLSNTAAELVLRDKRKISATVYISPNEDSGLYPEEERKLIFGLVLLDIDETIKVTKGLKFGTLQNTFLEKPQPIQDMPELYASLSKPLDSPIFIYVSASMVQLYPFLRGFIHDWFRPAIGPVFLRKFTFKNVFGIFSFPRSKEALNYKLSVIDDIHGMYPNKKFLAVGDSTQKDPEVYATAFVKYENWITCIWIPLVDNTKKSDKRFKTAFAKVPQDRYRLFTDSEILDMRRIDVAGGKC</sequence>
<reference evidence="3 4" key="1">
    <citation type="submission" date="2014-02" db="EMBL/GenBank/DDBJ databases">
        <title>Transposable element dynamics among asymbiotic and ectomycorrhizal Amanita fungi.</title>
        <authorList>
            <consortium name="DOE Joint Genome Institute"/>
            <person name="Hess J."/>
            <person name="Skrede I."/>
            <person name="Wolfe B."/>
            <person name="LaButti K."/>
            <person name="Ohm R.A."/>
            <person name="Grigoriev I.V."/>
            <person name="Pringle A."/>
        </authorList>
    </citation>
    <scope>NUCLEOTIDE SEQUENCE [LARGE SCALE GENOMIC DNA]</scope>
    <source>
        <strain evidence="3 4">SKay4041</strain>
    </source>
</reference>
<dbReference type="PANTHER" id="PTHR28208">
    <property type="entry name" value="PHOSPHATIDATE PHOSPHATASE APP1"/>
    <property type="match status" value="1"/>
</dbReference>
<dbReference type="EMBL" id="KZ301996">
    <property type="protein sequence ID" value="PFH50839.1"/>
    <property type="molecule type" value="Genomic_DNA"/>
</dbReference>
<name>A0A2A9NJS3_9AGAR</name>
<dbReference type="InterPro" id="IPR052935">
    <property type="entry name" value="Mg2+_PAP"/>
</dbReference>
<evidence type="ECO:0000256" key="1">
    <source>
        <dbReference type="SAM" id="SignalP"/>
    </source>
</evidence>
<accession>A0A2A9NJS3</accession>
<feature type="domain" description="Phosphatidate phosphatase APP1 catalytic" evidence="2">
    <location>
        <begin position="201"/>
        <end position="350"/>
    </location>
</feature>
<feature type="chain" id="PRO_5013083550" description="Phosphatidate phosphatase APP1 catalytic domain-containing protein" evidence="1">
    <location>
        <begin position="25"/>
        <end position="396"/>
    </location>
</feature>
<keyword evidence="4" id="KW-1185">Reference proteome</keyword>
<proteinExistence type="predicted"/>
<keyword evidence="1" id="KW-0732">Signal</keyword>
<protein>
    <recommendedName>
        <fullName evidence="2">Phosphatidate phosphatase APP1 catalytic domain-containing protein</fullName>
    </recommendedName>
</protein>
<dbReference type="InterPro" id="IPR019236">
    <property type="entry name" value="APP1_cat"/>
</dbReference>
<dbReference type="AlphaFoldDB" id="A0A2A9NJS3"/>
<dbReference type="PROSITE" id="PS51257">
    <property type="entry name" value="PROKAR_LIPOPROTEIN"/>
    <property type="match status" value="1"/>
</dbReference>
<dbReference type="PANTHER" id="PTHR28208:SF1">
    <property type="entry name" value="FILAMENT ORGANIZATION PROTEIN APP1-LIKE, PUTATIVE (AFU_ORTHOLOGUE AFUA_1G06650)-RELATED"/>
    <property type="match status" value="1"/>
</dbReference>
<evidence type="ECO:0000313" key="4">
    <source>
        <dbReference type="Proteomes" id="UP000242287"/>
    </source>
</evidence>
<dbReference type="Pfam" id="PF09949">
    <property type="entry name" value="APP1_cat"/>
    <property type="match status" value="1"/>
</dbReference>
<gene>
    <name evidence="3" type="ORF">AMATHDRAFT_3576</name>
</gene>
<evidence type="ECO:0000259" key="2">
    <source>
        <dbReference type="Pfam" id="PF09949"/>
    </source>
</evidence>
<dbReference type="GO" id="GO:0030479">
    <property type="term" value="C:actin cortical patch"/>
    <property type="evidence" value="ECO:0007669"/>
    <property type="project" value="TreeGrafter"/>
</dbReference>
<dbReference type="GO" id="GO:0008195">
    <property type="term" value="F:phosphatidate phosphatase activity"/>
    <property type="evidence" value="ECO:0007669"/>
    <property type="project" value="InterPro"/>
</dbReference>
<organism evidence="3 4">
    <name type="scientific">Amanita thiersii Skay4041</name>
    <dbReference type="NCBI Taxonomy" id="703135"/>
    <lineage>
        <taxon>Eukaryota</taxon>
        <taxon>Fungi</taxon>
        <taxon>Dikarya</taxon>
        <taxon>Basidiomycota</taxon>
        <taxon>Agaricomycotina</taxon>
        <taxon>Agaricomycetes</taxon>
        <taxon>Agaricomycetidae</taxon>
        <taxon>Agaricales</taxon>
        <taxon>Pluteineae</taxon>
        <taxon>Amanitaceae</taxon>
        <taxon>Amanita</taxon>
    </lineage>
</organism>
<dbReference type="OrthoDB" id="414243at2759"/>